<feature type="region of interest" description="Disordered" evidence="2">
    <location>
        <begin position="351"/>
        <end position="370"/>
    </location>
</feature>
<dbReference type="EMBL" id="CP002209">
    <property type="protein sequence ID" value="ADN76814.1"/>
    <property type="molecule type" value="Genomic_DNA"/>
</dbReference>
<sequence length="576" mass="63364">MKTRTHGICLATLLSAALLSSGLAAQTLRIAGPDGQVREVADTQFQEYGPTTRNDTLWRIANEVRPDQGITVYQVMLSIFQANPHAFNSSNFNSLERGKILRIPTRAVMASLPASEAKARARQDDKQWQPAPAKPAAAKPAPTQPAAPVVDNAELDRLKAENRRLAAQLAEQQGDGEQVQRLRSELATSVEELAVMLEQNEQLKRRLDALNTEMALLQAALDEQQTVNQQLEQQMVEPSLPAEVEPQPQPDAVVAEPEFVEAAEPPSFWQSLASNPWLLTLAAVIPALALLLALFAWLRRRSDQEGDESVEQRDEAVFADETVQDEEHNDGTLEPPQFDEAETASVQLDPEMEEEGQSLSDLLREQESGRDEVDLDSHLMMDDDLDALLAEVDKPVDPEPTQAPPESVDTDFDTLLAEPEPKPEPKPEPSQEAPGLFAEPEIQPATEPESLPDLDYPASSDFEQAEPTPSEPEPTPASAQATPAMDDEPFIDIDKLLEESEEEVEVAYPGVRFEMEGAPMGSEMVEDESAINAKLDLARAYIEIDDHDSARALLKEVAYDGNEEQKAEASTLLEQL</sequence>
<keyword evidence="4" id="KW-0732">Signal</keyword>
<gene>
    <name evidence="5" type="ordered locus">Fbal_2612</name>
</gene>
<feature type="region of interest" description="Disordered" evidence="2">
    <location>
        <begin position="114"/>
        <end position="147"/>
    </location>
</feature>
<evidence type="ECO:0000313" key="6">
    <source>
        <dbReference type="Proteomes" id="UP000006683"/>
    </source>
</evidence>
<dbReference type="RefSeq" id="WP_013346120.1">
    <property type="nucleotide sequence ID" value="NC_014541.1"/>
</dbReference>
<dbReference type="eggNOG" id="COG3170">
    <property type="taxonomic scope" value="Bacteria"/>
</dbReference>
<feature type="region of interest" description="Disordered" evidence="2">
    <location>
        <begin position="395"/>
        <end position="488"/>
    </location>
</feature>
<feature type="transmembrane region" description="Helical" evidence="3">
    <location>
        <begin position="277"/>
        <end position="298"/>
    </location>
</feature>
<feature type="chain" id="PRO_5003151311" evidence="4">
    <location>
        <begin position="26"/>
        <end position="576"/>
    </location>
</feature>
<reference evidence="5 6" key="1">
    <citation type="journal article" date="2010" name="Stand. Genomic Sci.">
        <title>Complete genome sequence of Ferrimonas balearica type strain (PAT).</title>
        <authorList>
            <person name="Nolan M."/>
            <person name="Sikorski J."/>
            <person name="Davenport K."/>
            <person name="Lucas S."/>
            <person name="Glavina Del Rio T."/>
            <person name="Tice H."/>
            <person name="Cheng J."/>
            <person name="Goodwin L."/>
            <person name="Pitluck S."/>
            <person name="Liolios K."/>
            <person name="Ivanova N."/>
            <person name="Mavromatis K."/>
            <person name="Ovchinnikova G."/>
            <person name="Pati A."/>
            <person name="Chen A."/>
            <person name="Palaniappan K."/>
            <person name="Land M."/>
            <person name="Hauser L."/>
            <person name="Chang Y."/>
            <person name="Jeffries C."/>
            <person name="Tapia R."/>
            <person name="Brettin T."/>
            <person name="Detter J."/>
            <person name="Han C."/>
            <person name="Yasawong M."/>
            <person name="Rohde M."/>
            <person name="Tindall B."/>
            <person name="Goker M."/>
            <person name="Woyke T."/>
            <person name="Bristow J."/>
            <person name="Eisen J."/>
            <person name="Markowitz V."/>
            <person name="Hugenholtz P."/>
            <person name="Kyrpides N."/>
            <person name="Klenk H."/>
            <person name="Lapidus A."/>
        </authorList>
    </citation>
    <scope>NUCLEOTIDE SEQUENCE [LARGE SCALE GENOMIC DNA]</scope>
    <source>
        <strain evidence="6">DSM 9799 / CCM 4581 / KCTC 23876 / PAT</strain>
    </source>
</reference>
<name>E1SQ42_FERBD</name>
<dbReference type="AlphaFoldDB" id="E1SQ42"/>
<evidence type="ECO:0000313" key="5">
    <source>
        <dbReference type="EMBL" id="ADN76814.1"/>
    </source>
</evidence>
<evidence type="ECO:0000256" key="4">
    <source>
        <dbReference type="SAM" id="SignalP"/>
    </source>
</evidence>
<proteinExistence type="predicted"/>
<dbReference type="GeneID" id="67182843"/>
<evidence type="ECO:0000256" key="2">
    <source>
        <dbReference type="SAM" id="MobiDB-lite"/>
    </source>
</evidence>
<dbReference type="InterPro" id="IPR038440">
    <property type="entry name" value="FimV_C_sf"/>
</dbReference>
<dbReference type="InterPro" id="IPR020012">
    <property type="entry name" value="LysM_FimV"/>
</dbReference>
<feature type="compositionally biased region" description="Low complexity" evidence="2">
    <location>
        <begin position="129"/>
        <end position="147"/>
    </location>
</feature>
<evidence type="ECO:0000256" key="1">
    <source>
        <dbReference type="SAM" id="Coils"/>
    </source>
</evidence>
<dbReference type="Gene3D" id="1.20.58.2200">
    <property type="match status" value="1"/>
</dbReference>
<dbReference type="NCBIfam" id="TIGR03504">
    <property type="entry name" value="FimV_Cterm"/>
    <property type="match status" value="1"/>
</dbReference>
<dbReference type="KEGG" id="fbl:Fbal_2612"/>
<feature type="coiled-coil region" evidence="1">
    <location>
        <begin position="155"/>
        <end position="237"/>
    </location>
</feature>
<dbReference type="NCBIfam" id="TIGR03505">
    <property type="entry name" value="FimV_core"/>
    <property type="match status" value="1"/>
</dbReference>
<dbReference type="Proteomes" id="UP000006683">
    <property type="component" value="Chromosome"/>
</dbReference>
<evidence type="ECO:0000256" key="3">
    <source>
        <dbReference type="SAM" id="Phobius"/>
    </source>
</evidence>
<feature type="compositionally biased region" description="Basic and acidic residues" evidence="2">
    <location>
        <begin position="419"/>
        <end position="429"/>
    </location>
</feature>
<keyword evidence="3" id="KW-1133">Transmembrane helix</keyword>
<feature type="region of interest" description="Disordered" evidence="2">
    <location>
        <begin position="319"/>
        <end position="338"/>
    </location>
</feature>
<dbReference type="STRING" id="550540.Fbal_2612"/>
<keyword evidence="3" id="KW-0472">Membrane</keyword>
<keyword evidence="3" id="KW-0812">Transmembrane</keyword>
<organism evidence="5 6">
    <name type="scientific">Ferrimonas balearica (strain DSM 9799 / CCM 4581 / KCTC 23876 / PAT)</name>
    <dbReference type="NCBI Taxonomy" id="550540"/>
    <lineage>
        <taxon>Bacteria</taxon>
        <taxon>Pseudomonadati</taxon>
        <taxon>Pseudomonadota</taxon>
        <taxon>Gammaproteobacteria</taxon>
        <taxon>Alteromonadales</taxon>
        <taxon>Ferrimonadaceae</taxon>
        <taxon>Ferrimonas</taxon>
    </lineage>
</organism>
<feature type="compositionally biased region" description="Basic and acidic residues" evidence="2">
    <location>
        <begin position="117"/>
        <end position="127"/>
    </location>
</feature>
<feature type="signal peptide" evidence="4">
    <location>
        <begin position="1"/>
        <end position="25"/>
    </location>
</feature>
<dbReference type="OrthoDB" id="5298707at2"/>
<dbReference type="InterPro" id="IPR020011">
    <property type="entry name" value="FimV_C"/>
</dbReference>
<protein>
    <submittedName>
        <fullName evidence="5">FimV N-terminal domain protein</fullName>
    </submittedName>
</protein>
<accession>E1SQ42</accession>
<dbReference type="HOGENOM" id="CLU_387658_0_0_6"/>
<keyword evidence="6" id="KW-1185">Reference proteome</keyword>
<keyword evidence="1" id="KW-0175">Coiled coil</keyword>